<reference evidence="1 2" key="1">
    <citation type="submission" date="2021-01" db="EMBL/GenBank/DDBJ databases">
        <title>C459-1 draft genome sequence.</title>
        <authorList>
            <person name="Zhang X.-F."/>
        </authorList>
    </citation>
    <scope>NUCLEOTIDE SEQUENCE [LARGE SCALE GENOMIC DNA]</scope>
    <source>
        <strain evidence="2">C459-1</strain>
    </source>
</reference>
<evidence type="ECO:0000313" key="2">
    <source>
        <dbReference type="Proteomes" id="UP000625283"/>
    </source>
</evidence>
<comment type="caution">
    <text evidence="1">The sequence shown here is derived from an EMBL/GenBank/DDBJ whole genome shotgun (WGS) entry which is preliminary data.</text>
</comment>
<organism evidence="1 2">
    <name type="scientific">Sphingobacterium faecale</name>
    <dbReference type="NCBI Taxonomy" id="2803775"/>
    <lineage>
        <taxon>Bacteria</taxon>
        <taxon>Pseudomonadati</taxon>
        <taxon>Bacteroidota</taxon>
        <taxon>Sphingobacteriia</taxon>
        <taxon>Sphingobacteriales</taxon>
        <taxon>Sphingobacteriaceae</taxon>
        <taxon>Sphingobacterium</taxon>
    </lineage>
</organism>
<name>A0ABS1R3V0_9SPHI</name>
<sequence length="174" mass="20266">MYIQAFVLFFLFIVPIPRTEAQNEQVEGRVIRNIVFMRTEGLGMAELFYNHSKDKKIRELCSRIKSYYTATQPDAVELCTGKNLQLAESEFELLYGRLQKGFEGYDPQKEGAYLEVCEDHINKSITFYTQLVQDAASEDISYFSFKALPELFNLQQEIRKVRKQYPNPLAKVKP</sequence>
<gene>
    <name evidence="1" type="ORF">JKG61_09360</name>
</gene>
<dbReference type="EMBL" id="JAERTY010000004">
    <property type="protein sequence ID" value="MBL1408955.1"/>
    <property type="molecule type" value="Genomic_DNA"/>
</dbReference>
<dbReference type="Proteomes" id="UP000625283">
    <property type="component" value="Unassembled WGS sequence"/>
</dbReference>
<keyword evidence="2" id="KW-1185">Reference proteome</keyword>
<proteinExistence type="predicted"/>
<dbReference type="RefSeq" id="WP_202102706.1">
    <property type="nucleotide sequence ID" value="NZ_JAERTY010000004.1"/>
</dbReference>
<protein>
    <recommendedName>
        <fullName evidence="3">DUF4142 domain-containing protein</fullName>
    </recommendedName>
</protein>
<accession>A0ABS1R3V0</accession>
<evidence type="ECO:0008006" key="3">
    <source>
        <dbReference type="Google" id="ProtNLM"/>
    </source>
</evidence>
<evidence type="ECO:0000313" key="1">
    <source>
        <dbReference type="EMBL" id="MBL1408955.1"/>
    </source>
</evidence>